<keyword evidence="2" id="KW-1185">Reference proteome</keyword>
<organism evidence="1 2">
    <name type="scientific">Canavalia gladiata</name>
    <name type="common">Sword bean</name>
    <name type="synonym">Dolichos gladiatus</name>
    <dbReference type="NCBI Taxonomy" id="3824"/>
    <lineage>
        <taxon>Eukaryota</taxon>
        <taxon>Viridiplantae</taxon>
        <taxon>Streptophyta</taxon>
        <taxon>Embryophyta</taxon>
        <taxon>Tracheophyta</taxon>
        <taxon>Spermatophyta</taxon>
        <taxon>Magnoliopsida</taxon>
        <taxon>eudicotyledons</taxon>
        <taxon>Gunneridae</taxon>
        <taxon>Pentapetalae</taxon>
        <taxon>rosids</taxon>
        <taxon>fabids</taxon>
        <taxon>Fabales</taxon>
        <taxon>Fabaceae</taxon>
        <taxon>Papilionoideae</taxon>
        <taxon>50 kb inversion clade</taxon>
        <taxon>NPAAA clade</taxon>
        <taxon>indigoferoid/millettioid clade</taxon>
        <taxon>Phaseoleae</taxon>
        <taxon>Canavalia</taxon>
    </lineage>
</organism>
<accession>A0AAN9LU30</accession>
<dbReference type="AlphaFoldDB" id="A0AAN9LU30"/>
<sequence length="96" mass="11014">MFLNTSQRAYLVPTSILELYSQFDEEQVCAVAVQEFWETLVYLYSYFDSFPSSDLYPILVLPFDQISRRVTAHEFKALMTQEFPSAGFTAYGGISS</sequence>
<dbReference type="Proteomes" id="UP001367508">
    <property type="component" value="Unassembled WGS sequence"/>
</dbReference>
<evidence type="ECO:0000313" key="1">
    <source>
        <dbReference type="EMBL" id="KAK7339563.1"/>
    </source>
</evidence>
<proteinExistence type="predicted"/>
<dbReference type="EMBL" id="JAYMYQ010000004">
    <property type="protein sequence ID" value="KAK7339563.1"/>
    <property type="molecule type" value="Genomic_DNA"/>
</dbReference>
<reference evidence="1 2" key="1">
    <citation type="submission" date="2024-01" db="EMBL/GenBank/DDBJ databases">
        <title>The genomes of 5 underutilized Papilionoideae crops provide insights into root nodulation and disease resistanc.</title>
        <authorList>
            <person name="Jiang F."/>
        </authorList>
    </citation>
    <scope>NUCLEOTIDE SEQUENCE [LARGE SCALE GENOMIC DNA]</scope>
    <source>
        <strain evidence="1">LVBAO_FW01</strain>
        <tissue evidence="1">Leaves</tissue>
    </source>
</reference>
<comment type="caution">
    <text evidence="1">The sequence shown here is derived from an EMBL/GenBank/DDBJ whole genome shotgun (WGS) entry which is preliminary data.</text>
</comment>
<evidence type="ECO:0000313" key="2">
    <source>
        <dbReference type="Proteomes" id="UP001367508"/>
    </source>
</evidence>
<name>A0AAN9LU30_CANGL</name>
<protein>
    <submittedName>
        <fullName evidence="1">Uncharacterized protein</fullName>
    </submittedName>
</protein>
<gene>
    <name evidence="1" type="ORF">VNO77_20238</name>
</gene>